<sequence length="91" mass="9878">MPCEVGGAVRTQIRAVTSPREKDAGSRCVISMNGSTTSIHDPRNPSHVKTFTFDLAYWSHSGFIKDEEGKFISAAEVEAECTEKTLTFPGG</sequence>
<keyword evidence="2" id="KW-1185">Reference proteome</keyword>
<dbReference type="AlphaFoldDB" id="A0A8D0BU18"/>
<evidence type="ECO:0000313" key="1">
    <source>
        <dbReference type="Ensembl" id="ENSSMRP00000012911.1"/>
    </source>
</evidence>
<protein>
    <submittedName>
        <fullName evidence="1">Uncharacterized protein</fullName>
    </submittedName>
</protein>
<accession>A0A8D0BU18</accession>
<evidence type="ECO:0000313" key="2">
    <source>
        <dbReference type="Proteomes" id="UP000694421"/>
    </source>
</evidence>
<organism evidence="1 2">
    <name type="scientific">Salvator merianae</name>
    <name type="common">Argentine black and white tegu</name>
    <name type="synonym">Tupinambis merianae</name>
    <dbReference type="NCBI Taxonomy" id="96440"/>
    <lineage>
        <taxon>Eukaryota</taxon>
        <taxon>Metazoa</taxon>
        <taxon>Chordata</taxon>
        <taxon>Craniata</taxon>
        <taxon>Vertebrata</taxon>
        <taxon>Euteleostomi</taxon>
        <taxon>Lepidosauria</taxon>
        <taxon>Squamata</taxon>
        <taxon>Bifurcata</taxon>
        <taxon>Unidentata</taxon>
        <taxon>Episquamata</taxon>
        <taxon>Laterata</taxon>
        <taxon>Teiioidea</taxon>
        <taxon>Teiidae</taxon>
        <taxon>Salvator</taxon>
    </lineage>
</organism>
<dbReference type="GeneTree" id="ENSGT00940000178689"/>
<reference evidence="1" key="2">
    <citation type="submission" date="2025-09" db="UniProtKB">
        <authorList>
            <consortium name="Ensembl"/>
        </authorList>
    </citation>
    <scope>IDENTIFICATION</scope>
</reference>
<proteinExistence type="predicted"/>
<dbReference type="Proteomes" id="UP000694421">
    <property type="component" value="Unplaced"/>
</dbReference>
<name>A0A8D0BU18_SALMN</name>
<dbReference type="Ensembl" id="ENSSMRT00000015046.1">
    <property type="protein sequence ID" value="ENSSMRP00000012911.1"/>
    <property type="gene ID" value="ENSSMRG00000010069.1"/>
</dbReference>
<reference evidence="1" key="1">
    <citation type="submission" date="2025-08" db="UniProtKB">
        <authorList>
            <consortium name="Ensembl"/>
        </authorList>
    </citation>
    <scope>IDENTIFICATION</scope>
</reference>